<name>A0A2S5TAY5_9GAMM</name>
<organism evidence="2 3">
    <name type="scientific">Solimonas fluminis</name>
    <dbReference type="NCBI Taxonomy" id="2086571"/>
    <lineage>
        <taxon>Bacteria</taxon>
        <taxon>Pseudomonadati</taxon>
        <taxon>Pseudomonadota</taxon>
        <taxon>Gammaproteobacteria</taxon>
        <taxon>Nevskiales</taxon>
        <taxon>Nevskiaceae</taxon>
        <taxon>Solimonas</taxon>
    </lineage>
</organism>
<dbReference type="Proteomes" id="UP000238220">
    <property type="component" value="Unassembled WGS sequence"/>
</dbReference>
<proteinExistence type="predicted"/>
<evidence type="ECO:0000313" key="3">
    <source>
        <dbReference type="Proteomes" id="UP000238220"/>
    </source>
</evidence>
<keyword evidence="3" id="KW-1185">Reference proteome</keyword>
<feature type="signal peptide" evidence="1">
    <location>
        <begin position="1"/>
        <end position="18"/>
    </location>
</feature>
<feature type="chain" id="PRO_5015758653" evidence="1">
    <location>
        <begin position="19"/>
        <end position="160"/>
    </location>
</feature>
<evidence type="ECO:0000313" key="2">
    <source>
        <dbReference type="EMBL" id="PPE72164.1"/>
    </source>
</evidence>
<comment type="caution">
    <text evidence="2">The sequence shown here is derived from an EMBL/GenBank/DDBJ whole genome shotgun (WGS) entry which is preliminary data.</text>
</comment>
<dbReference type="AlphaFoldDB" id="A0A2S5TAY5"/>
<dbReference type="InterPro" id="IPR010466">
    <property type="entry name" value="DUF1058"/>
</dbReference>
<keyword evidence="1" id="KW-0732">Signal</keyword>
<dbReference type="Gene3D" id="2.30.30.40">
    <property type="entry name" value="SH3 Domains"/>
    <property type="match status" value="1"/>
</dbReference>
<reference evidence="2 3" key="1">
    <citation type="submission" date="2018-02" db="EMBL/GenBank/DDBJ databases">
        <title>Genome sequencing of Solimonas sp. HR-BB.</title>
        <authorList>
            <person name="Lee Y."/>
            <person name="Jeon C.O."/>
        </authorList>
    </citation>
    <scope>NUCLEOTIDE SEQUENCE [LARGE SCALE GENOMIC DNA]</scope>
    <source>
        <strain evidence="2 3">HR-BB</strain>
    </source>
</reference>
<gene>
    <name evidence="2" type="ORF">C3942_19915</name>
</gene>
<protein>
    <submittedName>
        <fullName evidence="2">Ligand-binding protein SH3</fullName>
    </submittedName>
</protein>
<evidence type="ECO:0000256" key="1">
    <source>
        <dbReference type="SAM" id="SignalP"/>
    </source>
</evidence>
<dbReference type="EMBL" id="PSNW01000015">
    <property type="protein sequence ID" value="PPE72164.1"/>
    <property type="molecule type" value="Genomic_DNA"/>
</dbReference>
<sequence length="160" mass="16202">MKRWIAVLLAVFAGGAWAAESGVLAKAGPLKQEPFADAATVAELPAAAPLEVLARQGAWMKVTASGQTGWVRLLSVRLAVGAPARAAESGLAKAANVALSGSSGTAVATGVRGLDREQIANAAPNPVEAARLEAYAASGDRARSFAQAGPLAEQTVPYLQ</sequence>
<dbReference type="RefSeq" id="WP_104232124.1">
    <property type="nucleotide sequence ID" value="NZ_PSNW01000015.1"/>
</dbReference>
<dbReference type="Pfam" id="PF06347">
    <property type="entry name" value="SH3_4"/>
    <property type="match status" value="1"/>
</dbReference>
<dbReference type="OrthoDB" id="8821343at2"/>
<accession>A0A2S5TAY5</accession>